<dbReference type="SUPFAM" id="SSF47203">
    <property type="entry name" value="Acyl-CoA dehydrogenase C-terminal domain-like"/>
    <property type="match status" value="1"/>
</dbReference>
<sequence>MTSSQPPRLSLFVEPAAWVDQALAAASAIDRIGLDVPVTLAWAADVGRMLPADASLTDRWQVLAGAAFLDVGAARILEPHLDALAILAEAGVEPEGAATWGVFAAEGPGTRVRAEAGDTGWTLHGTKPWCSLAFALSHALVTAWVDDEHRRLFAVPLRHETVTPHAGPWHARGLSQVVSAPVDFDGTPAEPVGEVGWYLRRPGFAHGGVGVAAAWWGGARGLLPALCAAASTGRADQVAQLHLGDADAALWAARAVLAETADVFSAGPRTDEALLANRARTVTAHAATTTLRTADVALGPLPLVADEDHARRVADLHLYLRQHHGARDTARIGRDLVASDQPW</sequence>
<dbReference type="Gene3D" id="2.40.110.10">
    <property type="entry name" value="Butyryl-CoA Dehydrogenase, subunit A, domain 2"/>
    <property type="match status" value="1"/>
</dbReference>
<dbReference type="EMBL" id="CP139779">
    <property type="protein sequence ID" value="WQB69666.1"/>
    <property type="molecule type" value="Genomic_DNA"/>
</dbReference>
<name>A0ABZ0V8M8_9MICO</name>
<protein>
    <submittedName>
        <fullName evidence="1">Acyl-CoA dehydrogenase</fullName>
    </submittedName>
</protein>
<organism evidence="1 2">
    <name type="scientific">Microbacterium invictum</name>
    <dbReference type="NCBI Taxonomy" id="515415"/>
    <lineage>
        <taxon>Bacteria</taxon>
        <taxon>Bacillati</taxon>
        <taxon>Actinomycetota</taxon>
        <taxon>Actinomycetes</taxon>
        <taxon>Micrococcales</taxon>
        <taxon>Microbacteriaceae</taxon>
        <taxon>Microbacterium</taxon>
    </lineage>
</organism>
<dbReference type="Gene3D" id="1.20.140.10">
    <property type="entry name" value="Butyryl-CoA Dehydrogenase, subunit A, domain 3"/>
    <property type="match status" value="1"/>
</dbReference>
<dbReference type="Proteomes" id="UP001324533">
    <property type="component" value="Chromosome"/>
</dbReference>
<evidence type="ECO:0000313" key="1">
    <source>
        <dbReference type="EMBL" id="WQB69666.1"/>
    </source>
</evidence>
<evidence type="ECO:0000313" key="2">
    <source>
        <dbReference type="Proteomes" id="UP001324533"/>
    </source>
</evidence>
<accession>A0ABZ0V8M8</accession>
<proteinExistence type="predicted"/>
<dbReference type="InterPro" id="IPR036250">
    <property type="entry name" value="AcylCo_DH-like_C"/>
</dbReference>
<keyword evidence="2" id="KW-1185">Reference proteome</keyword>
<dbReference type="InterPro" id="IPR046373">
    <property type="entry name" value="Acyl-CoA_Oxase/DH_mid-dom_sf"/>
</dbReference>
<dbReference type="SUPFAM" id="SSF56645">
    <property type="entry name" value="Acyl-CoA dehydrogenase NM domain-like"/>
    <property type="match status" value="1"/>
</dbReference>
<dbReference type="RefSeq" id="WP_322409788.1">
    <property type="nucleotide sequence ID" value="NZ_CP139779.1"/>
</dbReference>
<dbReference type="InterPro" id="IPR009100">
    <property type="entry name" value="AcylCoA_DH/oxidase_NM_dom_sf"/>
</dbReference>
<gene>
    <name evidence="1" type="ORF">T9R20_13310</name>
</gene>
<reference evidence="1 2" key="1">
    <citation type="submission" date="2023-06" db="EMBL/GenBank/DDBJ databases">
        <title>Rock-solubilizing bacteria, Microbacterium invictum, promotes re-establishment of vegetation in rocky wasteland by accelerating rock bio-weathering and reshaping soil bacterial community.</title>
        <authorList>
            <person name="Liu C."/>
        </authorList>
    </citation>
    <scope>NUCLEOTIDE SEQUENCE [LARGE SCALE GENOMIC DNA]</scope>
    <source>
        <strain evidence="1 2">X-18</strain>
    </source>
</reference>